<dbReference type="Proteomes" id="UP001205105">
    <property type="component" value="Unassembled WGS sequence"/>
</dbReference>
<dbReference type="AlphaFoldDB" id="A0AAD5DV34"/>
<keyword evidence="2" id="KW-1185">Reference proteome</keyword>
<sequence length="405" mass="44213">MREMAAEIENNLALIVRLLHHNQSISALALSQHIAKALGWDWTRAAHLTALGGGFAPCWDQVALLATMLDPEARHLNGTVALQLTLGSAPGPWYEQLNEFFNGSIEHCTPRRVDGNLQIAQASTPNCEAGVCSTEVEWALLASAFQQGTTTPSKYHAEEFVSPAFSAGGYGWTASIVVDSVAEVSLRLNLWFAHQPPLEPARRFHVQFTAVHNEGEHWSLGWPCKWPDDFASSFTGSTCTKQNSLPLWQMLSDQLPGFLLHDELLLRIRVTPVAAIYSDGQLEGGSMPPIGPLGAQPRLLSGPALNWGYEVADKRLWSSRGFSSQRLPGPSAATVARQLEAAAEWQLKPAPWVETALQRLERAYSRKSVAWLDWDKAGFAAIVLMGILLPFALEGESPLPAGTPV</sequence>
<organism evidence="1 2">
    <name type="scientific">Chlorella ohadii</name>
    <dbReference type="NCBI Taxonomy" id="2649997"/>
    <lineage>
        <taxon>Eukaryota</taxon>
        <taxon>Viridiplantae</taxon>
        <taxon>Chlorophyta</taxon>
        <taxon>core chlorophytes</taxon>
        <taxon>Trebouxiophyceae</taxon>
        <taxon>Chlorellales</taxon>
        <taxon>Chlorellaceae</taxon>
        <taxon>Chlorella clade</taxon>
        <taxon>Chlorella</taxon>
    </lineage>
</organism>
<comment type="caution">
    <text evidence="1">The sequence shown here is derived from an EMBL/GenBank/DDBJ whole genome shotgun (WGS) entry which is preliminary data.</text>
</comment>
<name>A0AAD5DV34_9CHLO</name>
<proteinExistence type="predicted"/>
<evidence type="ECO:0008006" key="3">
    <source>
        <dbReference type="Google" id="ProtNLM"/>
    </source>
</evidence>
<gene>
    <name evidence="1" type="ORF">COHA_005360</name>
</gene>
<protein>
    <recommendedName>
        <fullName evidence="3">MATH domain-containing protein</fullName>
    </recommendedName>
</protein>
<reference evidence="1" key="1">
    <citation type="submission" date="2020-11" db="EMBL/GenBank/DDBJ databases">
        <title>Chlorella ohadii genome sequencing and assembly.</title>
        <authorList>
            <person name="Murik O."/>
            <person name="Treves H."/>
            <person name="Kedem I."/>
            <person name="Shotland Y."/>
            <person name="Kaplan A."/>
        </authorList>
    </citation>
    <scope>NUCLEOTIDE SEQUENCE</scope>
    <source>
        <strain evidence="1">1</strain>
    </source>
</reference>
<evidence type="ECO:0000313" key="1">
    <source>
        <dbReference type="EMBL" id="KAI7840929.1"/>
    </source>
</evidence>
<accession>A0AAD5DV34</accession>
<dbReference type="EMBL" id="JADXDR010000069">
    <property type="protein sequence ID" value="KAI7840929.1"/>
    <property type="molecule type" value="Genomic_DNA"/>
</dbReference>
<evidence type="ECO:0000313" key="2">
    <source>
        <dbReference type="Proteomes" id="UP001205105"/>
    </source>
</evidence>